<accession>A0A137PAW1</accession>
<evidence type="ECO:0000259" key="7">
    <source>
        <dbReference type="Pfam" id="PF00082"/>
    </source>
</evidence>
<dbReference type="PROSITE" id="PS51892">
    <property type="entry name" value="SUBTILASE"/>
    <property type="match status" value="1"/>
</dbReference>
<dbReference type="PANTHER" id="PTHR43806:SF11">
    <property type="entry name" value="CEREVISIN-RELATED"/>
    <property type="match status" value="1"/>
</dbReference>
<dbReference type="Gene3D" id="3.40.50.200">
    <property type="entry name" value="Peptidase S8/S53 domain"/>
    <property type="match status" value="1"/>
</dbReference>
<dbReference type="Pfam" id="PF00082">
    <property type="entry name" value="Peptidase_S8"/>
    <property type="match status" value="1"/>
</dbReference>
<dbReference type="PRINTS" id="PR00723">
    <property type="entry name" value="SUBTILISIN"/>
</dbReference>
<evidence type="ECO:0000313" key="8">
    <source>
        <dbReference type="EMBL" id="KXN72061.1"/>
    </source>
</evidence>
<evidence type="ECO:0000256" key="6">
    <source>
        <dbReference type="SAM" id="SignalP"/>
    </source>
</evidence>
<evidence type="ECO:0000313" key="9">
    <source>
        <dbReference type="Proteomes" id="UP000070444"/>
    </source>
</evidence>
<evidence type="ECO:0000256" key="5">
    <source>
        <dbReference type="PROSITE-ProRule" id="PRU01240"/>
    </source>
</evidence>
<dbReference type="PANTHER" id="PTHR43806">
    <property type="entry name" value="PEPTIDASE S8"/>
    <property type="match status" value="1"/>
</dbReference>
<name>A0A137PAW1_CONC2</name>
<proteinExistence type="inferred from homology"/>
<evidence type="ECO:0000256" key="3">
    <source>
        <dbReference type="ARBA" id="ARBA00022801"/>
    </source>
</evidence>
<dbReference type="STRING" id="796925.A0A137PAW1"/>
<dbReference type="InterPro" id="IPR050131">
    <property type="entry name" value="Peptidase_S8_subtilisin-like"/>
</dbReference>
<dbReference type="Proteomes" id="UP000070444">
    <property type="component" value="Unassembled WGS sequence"/>
</dbReference>
<comment type="similarity">
    <text evidence="1 5">Belongs to the peptidase S8 family.</text>
</comment>
<gene>
    <name evidence="8" type="ORF">CONCODRAFT_69360</name>
</gene>
<feature type="chain" id="PRO_5007294698" evidence="6">
    <location>
        <begin position="19"/>
        <end position="521"/>
    </location>
</feature>
<feature type="signal peptide" evidence="6">
    <location>
        <begin position="1"/>
        <end position="18"/>
    </location>
</feature>
<protein>
    <submittedName>
        <fullName evidence="8">Subtilisin-like protein</fullName>
    </submittedName>
</protein>
<keyword evidence="6" id="KW-0732">Signal</keyword>
<keyword evidence="4 5" id="KW-0720">Serine protease</keyword>
<feature type="active site" description="Charge relay system" evidence="5">
    <location>
        <position position="265"/>
    </location>
</feature>
<dbReference type="GO" id="GO:0004252">
    <property type="term" value="F:serine-type endopeptidase activity"/>
    <property type="evidence" value="ECO:0007669"/>
    <property type="project" value="UniProtKB-UniRule"/>
</dbReference>
<dbReference type="InterPro" id="IPR036852">
    <property type="entry name" value="Peptidase_S8/S53_dom_sf"/>
</dbReference>
<evidence type="ECO:0000256" key="2">
    <source>
        <dbReference type="ARBA" id="ARBA00022670"/>
    </source>
</evidence>
<evidence type="ECO:0000256" key="1">
    <source>
        <dbReference type="ARBA" id="ARBA00011073"/>
    </source>
</evidence>
<dbReference type="InterPro" id="IPR000209">
    <property type="entry name" value="Peptidase_S8/S53_dom"/>
</dbReference>
<dbReference type="SUPFAM" id="SSF52743">
    <property type="entry name" value="Subtilisin-like"/>
    <property type="match status" value="1"/>
</dbReference>
<dbReference type="GO" id="GO:0006508">
    <property type="term" value="P:proteolysis"/>
    <property type="evidence" value="ECO:0007669"/>
    <property type="project" value="UniProtKB-KW"/>
</dbReference>
<feature type="domain" description="Peptidase S8/S53" evidence="7">
    <location>
        <begin position="202"/>
        <end position="502"/>
    </location>
</feature>
<keyword evidence="9" id="KW-1185">Reference proteome</keyword>
<evidence type="ECO:0000256" key="4">
    <source>
        <dbReference type="ARBA" id="ARBA00022825"/>
    </source>
</evidence>
<dbReference type="OrthoDB" id="206201at2759"/>
<reference evidence="8 9" key="1">
    <citation type="journal article" date="2015" name="Genome Biol. Evol.">
        <title>Phylogenomic analyses indicate that early fungi evolved digesting cell walls of algal ancestors of land plants.</title>
        <authorList>
            <person name="Chang Y."/>
            <person name="Wang S."/>
            <person name="Sekimoto S."/>
            <person name="Aerts A.L."/>
            <person name="Choi C."/>
            <person name="Clum A."/>
            <person name="LaButti K.M."/>
            <person name="Lindquist E.A."/>
            <person name="Yee Ngan C."/>
            <person name="Ohm R.A."/>
            <person name="Salamov A.A."/>
            <person name="Grigoriev I.V."/>
            <person name="Spatafora J.W."/>
            <person name="Berbee M.L."/>
        </authorList>
    </citation>
    <scope>NUCLEOTIDE SEQUENCE [LARGE SCALE GENOMIC DNA]</scope>
    <source>
        <strain evidence="8 9">NRRL 28638</strain>
    </source>
</reference>
<dbReference type="AlphaFoldDB" id="A0A137PAW1"/>
<feature type="active site" description="Charge relay system" evidence="5">
    <location>
        <position position="207"/>
    </location>
</feature>
<feature type="active site" description="Charge relay system" evidence="5">
    <location>
        <position position="442"/>
    </location>
</feature>
<organism evidence="8 9">
    <name type="scientific">Conidiobolus coronatus (strain ATCC 28846 / CBS 209.66 / NRRL 28638)</name>
    <name type="common">Delacroixia coronata</name>
    <dbReference type="NCBI Taxonomy" id="796925"/>
    <lineage>
        <taxon>Eukaryota</taxon>
        <taxon>Fungi</taxon>
        <taxon>Fungi incertae sedis</taxon>
        <taxon>Zoopagomycota</taxon>
        <taxon>Entomophthoromycotina</taxon>
        <taxon>Entomophthoromycetes</taxon>
        <taxon>Entomophthorales</taxon>
        <taxon>Ancylistaceae</taxon>
        <taxon>Conidiobolus</taxon>
    </lineage>
</organism>
<keyword evidence="3 5" id="KW-0378">Hydrolase</keyword>
<keyword evidence="2 5" id="KW-0645">Protease</keyword>
<dbReference type="InterPro" id="IPR015500">
    <property type="entry name" value="Peptidase_S8_subtilisin-rel"/>
</dbReference>
<sequence>MKSLNYTLLSLLLSSLSATKLTQFLQDKISKSNDTNQFYDILVQLTPVEFHSYKCHSGGDYEKVANAKAKWVLKTVQNHSNSTSELILPTIHKLQTEKHILNSEKFFLTNTLSLQADAQAIKELDQLAVVKEISSDAVIKSYLDLSAYNAGGYAIDVNNGNSSDCNSKLQRRDDVYYDNWHVLKIGVTKKVRNFIANKTPLVIGFPDTGVNYQHEAVSENYRGNVGNGNIEHDYNWFDAITDNDPLYPNKICPPNSPAPCDDNGHGTMVSSLAISTDIIGVNPNSKWIACRNMNQGFSTLSAYLRCLEFMFAPTRRDGTNPNVELRPHVVNHSYGCQEDEGCSPTSFNRAIASLKEAGIISVKSSGNSGEKGCSSMTTQPVSAPHIYNVGGLAYNSNSRFSSSSVGPIAGRGVSTNLMAPGNRITVAEYSENGMYGVYDGTSLSAPQVGAAALIVMQACPHYLRRVDMVMQLLEYTATPLYSSMGCGGDNSSTRPNNEYGYGLINVEKAVKTCLAEINQRL</sequence>
<dbReference type="EMBL" id="KQ964461">
    <property type="protein sequence ID" value="KXN72061.1"/>
    <property type="molecule type" value="Genomic_DNA"/>
</dbReference>
<dbReference type="OMA" id="PCDDNGH"/>